<dbReference type="AlphaFoldDB" id="A0ABD3PE18"/>
<reference evidence="1 2" key="1">
    <citation type="journal article" date="2020" name="G3 (Bethesda)">
        <title>Improved Reference Genome for Cyclotella cryptica CCMP332, a Model for Cell Wall Morphogenesis, Salinity Adaptation, and Lipid Production in Diatoms (Bacillariophyta).</title>
        <authorList>
            <person name="Roberts W.R."/>
            <person name="Downey K.M."/>
            <person name="Ruck E.C."/>
            <person name="Traller J.C."/>
            <person name="Alverson A.J."/>
        </authorList>
    </citation>
    <scope>NUCLEOTIDE SEQUENCE [LARGE SCALE GENOMIC DNA]</scope>
    <source>
        <strain evidence="1 2">CCMP332</strain>
    </source>
</reference>
<dbReference type="Proteomes" id="UP001516023">
    <property type="component" value="Unassembled WGS sequence"/>
</dbReference>
<keyword evidence="2" id="KW-1185">Reference proteome</keyword>
<evidence type="ECO:0000313" key="2">
    <source>
        <dbReference type="Proteomes" id="UP001516023"/>
    </source>
</evidence>
<name>A0ABD3PE18_9STRA</name>
<proteinExistence type="predicted"/>
<gene>
    <name evidence="1" type="ORF">HJC23_006588</name>
</gene>
<sequence length="55" mass="6048">MISDEETKRLESLNILLNLSNLRPAKLSLSLFEEICLFACRGVLLPVLEISTGGS</sequence>
<dbReference type="EMBL" id="JABMIG020000197">
    <property type="protein sequence ID" value="KAL3786308.1"/>
    <property type="molecule type" value="Genomic_DNA"/>
</dbReference>
<evidence type="ECO:0000313" key="1">
    <source>
        <dbReference type="EMBL" id="KAL3786308.1"/>
    </source>
</evidence>
<protein>
    <submittedName>
        <fullName evidence="1">Uncharacterized protein</fullName>
    </submittedName>
</protein>
<comment type="caution">
    <text evidence="1">The sequence shown here is derived from an EMBL/GenBank/DDBJ whole genome shotgun (WGS) entry which is preliminary data.</text>
</comment>
<organism evidence="1 2">
    <name type="scientific">Cyclotella cryptica</name>
    <dbReference type="NCBI Taxonomy" id="29204"/>
    <lineage>
        <taxon>Eukaryota</taxon>
        <taxon>Sar</taxon>
        <taxon>Stramenopiles</taxon>
        <taxon>Ochrophyta</taxon>
        <taxon>Bacillariophyta</taxon>
        <taxon>Coscinodiscophyceae</taxon>
        <taxon>Thalassiosirophycidae</taxon>
        <taxon>Stephanodiscales</taxon>
        <taxon>Stephanodiscaceae</taxon>
        <taxon>Cyclotella</taxon>
    </lineage>
</organism>
<accession>A0ABD3PE18</accession>